<evidence type="ECO:0000313" key="6">
    <source>
        <dbReference type="Proteomes" id="UP000007730"/>
    </source>
</evidence>
<dbReference type="RefSeq" id="WP_012563816.1">
    <property type="nucleotide sequence ID" value="NC_011386.1"/>
</dbReference>
<evidence type="ECO:0000256" key="1">
    <source>
        <dbReference type="PIRSR" id="PIRSR000097-1"/>
    </source>
</evidence>
<reference evidence="5 6" key="1">
    <citation type="journal article" date="2011" name="J. Bacteriol.">
        <title>Complete genome sequences of the chemolithoautotrophic Oligotropha carboxidovorans strains OM4 and OM5.</title>
        <authorList>
            <person name="Volland S."/>
            <person name="Rachinger M."/>
            <person name="Strittmatter A."/>
            <person name="Daniel R."/>
            <person name="Gottschalk G."/>
            <person name="Meyer O."/>
        </authorList>
    </citation>
    <scope>NUCLEOTIDE SEQUENCE [LARGE SCALE GENOMIC DNA]</scope>
    <source>
        <strain evidence="6">ATCC 49405 / DSM 1227 / KCTC 32145 / OM5</strain>
    </source>
</reference>
<dbReference type="EMBL" id="CP002826">
    <property type="protein sequence ID" value="AEI06105.1"/>
    <property type="molecule type" value="Genomic_DNA"/>
</dbReference>
<dbReference type="Gene3D" id="3.20.20.100">
    <property type="entry name" value="NADP-dependent oxidoreductase domain"/>
    <property type="match status" value="1"/>
</dbReference>
<feature type="site" description="Lowers pKa of active site Tyr" evidence="3">
    <location>
        <position position="82"/>
    </location>
</feature>
<evidence type="ECO:0000256" key="2">
    <source>
        <dbReference type="PIRSR" id="PIRSR000097-2"/>
    </source>
</evidence>
<protein>
    <submittedName>
        <fullName evidence="5">Aldo/keto reductase family protein</fullName>
    </submittedName>
</protein>
<dbReference type="InterPro" id="IPR020471">
    <property type="entry name" value="AKR"/>
</dbReference>
<dbReference type="Pfam" id="PF00248">
    <property type="entry name" value="Aldo_ket_red"/>
    <property type="match status" value="1"/>
</dbReference>
<dbReference type="AlphaFoldDB" id="B6JG78"/>
<dbReference type="HOGENOM" id="CLU_023205_2_3_5"/>
<feature type="active site" description="Proton donor" evidence="1">
    <location>
        <position position="59"/>
    </location>
</feature>
<gene>
    <name evidence="5" type="ordered locus">OCA5_c13890</name>
</gene>
<evidence type="ECO:0000256" key="3">
    <source>
        <dbReference type="PIRSR" id="PIRSR000097-3"/>
    </source>
</evidence>
<evidence type="ECO:0000259" key="4">
    <source>
        <dbReference type="Pfam" id="PF00248"/>
    </source>
</evidence>
<dbReference type="PRINTS" id="PR00069">
    <property type="entry name" value="ALDKETRDTASE"/>
</dbReference>
<dbReference type="eggNOG" id="COG0656">
    <property type="taxonomic scope" value="Bacteria"/>
</dbReference>
<dbReference type="KEGG" id="ocg:OCA5_c13890"/>
<dbReference type="InterPro" id="IPR036812">
    <property type="entry name" value="NAD(P)_OxRdtase_dom_sf"/>
</dbReference>
<dbReference type="PATRIC" id="fig|504832.7.peg.1477"/>
<sequence length="286" mass="31262">MAESVRAMQQKSWGTTGRLVSVIGQGTWYIDQGNHATAAAALRKGLDLGMNHIDTAEMYDDAELVVAEAITGRRDEVFLVSKVLPSNASRTGTIKACERSLSRMKTDRMDCYLLHWRGSYPLEDTVSALDQLKRDGKILSWGVSNFDADDMQEIYDIAGKGKIACNQVLYHLKERAIEHSVIPWCEQHDVTVTAYSPFGHSDFPSPRSEGGQVLQQIASARGVTPRQVALAFLTRKPAVVTIPKASSAVHAEENAGAGGLTLSADEIAQIDKAFPRGREPSHLPML</sequence>
<dbReference type="STRING" id="504832.OCA5_c13890"/>
<dbReference type="SUPFAM" id="SSF51430">
    <property type="entry name" value="NAD(P)-linked oxidoreductase"/>
    <property type="match status" value="1"/>
</dbReference>
<name>B6JG78_AFIC5</name>
<dbReference type="GO" id="GO:0016491">
    <property type="term" value="F:oxidoreductase activity"/>
    <property type="evidence" value="ECO:0007669"/>
    <property type="project" value="InterPro"/>
</dbReference>
<dbReference type="InterPro" id="IPR023210">
    <property type="entry name" value="NADP_OxRdtase_dom"/>
</dbReference>
<feature type="binding site" evidence="2">
    <location>
        <position position="115"/>
    </location>
    <ligand>
        <name>substrate</name>
    </ligand>
</feature>
<dbReference type="OrthoDB" id="9772407at2"/>
<dbReference type="KEGG" id="oca:OCAR_6679"/>
<feature type="domain" description="NADP-dependent oxidoreductase" evidence="4">
    <location>
        <begin position="23"/>
        <end position="273"/>
    </location>
</feature>
<proteinExistence type="predicted"/>
<dbReference type="PIRSF" id="PIRSF000097">
    <property type="entry name" value="AKR"/>
    <property type="match status" value="1"/>
</dbReference>
<evidence type="ECO:0000313" key="5">
    <source>
        <dbReference type="EMBL" id="AEI06105.1"/>
    </source>
</evidence>
<organism evidence="5 6">
    <name type="scientific">Afipia carboxidovorans (strain ATCC 49405 / DSM 1227 / KCTC 32145 / OM5)</name>
    <name type="common">Oligotropha carboxidovorans</name>
    <dbReference type="NCBI Taxonomy" id="504832"/>
    <lineage>
        <taxon>Bacteria</taxon>
        <taxon>Pseudomonadati</taxon>
        <taxon>Pseudomonadota</taxon>
        <taxon>Alphaproteobacteria</taxon>
        <taxon>Hyphomicrobiales</taxon>
        <taxon>Nitrobacteraceae</taxon>
        <taxon>Afipia</taxon>
    </lineage>
</organism>
<dbReference type="Proteomes" id="UP000007730">
    <property type="component" value="Chromosome"/>
</dbReference>
<keyword evidence="6" id="KW-1185">Reference proteome</keyword>
<dbReference type="PANTHER" id="PTHR43638">
    <property type="entry name" value="OXIDOREDUCTASE, ALDO/KETO REDUCTASE FAMILY PROTEIN"/>
    <property type="match status" value="1"/>
</dbReference>
<dbReference type="PANTHER" id="PTHR43638:SF3">
    <property type="entry name" value="ALDEHYDE REDUCTASE"/>
    <property type="match status" value="1"/>
</dbReference>
<accession>B6JG78</accession>